<proteinExistence type="predicted"/>
<keyword evidence="5" id="KW-1185">Reference proteome</keyword>
<comment type="subcellular location">
    <subcellularLocation>
        <location evidence="1">Secreted</location>
    </subcellularLocation>
</comment>
<dbReference type="CDD" id="cd10918">
    <property type="entry name" value="CE4_NodB_like_5s_6s"/>
    <property type="match status" value="1"/>
</dbReference>
<dbReference type="InterPro" id="IPR011330">
    <property type="entry name" value="Glyco_hydro/deAcase_b/a-brl"/>
</dbReference>
<feature type="domain" description="NodB homology" evidence="3">
    <location>
        <begin position="29"/>
        <end position="242"/>
    </location>
</feature>
<evidence type="ECO:0000256" key="2">
    <source>
        <dbReference type="ARBA" id="ARBA00022729"/>
    </source>
</evidence>
<protein>
    <submittedName>
        <fullName evidence="4">Polysaccharide deacetylase family protein</fullName>
    </submittedName>
</protein>
<gene>
    <name evidence="4" type="ORF">IFO69_13480</name>
</gene>
<evidence type="ECO:0000259" key="3">
    <source>
        <dbReference type="PROSITE" id="PS51677"/>
    </source>
</evidence>
<dbReference type="Proteomes" id="UP000647133">
    <property type="component" value="Unassembled WGS sequence"/>
</dbReference>
<dbReference type="Gene3D" id="3.20.20.370">
    <property type="entry name" value="Glycoside hydrolase/deacetylase"/>
    <property type="match status" value="2"/>
</dbReference>
<dbReference type="Pfam" id="PF01522">
    <property type="entry name" value="Polysacc_deac_1"/>
    <property type="match status" value="1"/>
</dbReference>
<dbReference type="PANTHER" id="PTHR34216">
    <property type="match status" value="1"/>
</dbReference>
<accession>A0ABR9ALT5</accession>
<evidence type="ECO:0000256" key="1">
    <source>
        <dbReference type="ARBA" id="ARBA00004613"/>
    </source>
</evidence>
<sequence>MKKNLIFFYLILFPMICSSQILKKPIPDKLVVLTFDDAPASHYSLVAPLLRKHGFGATFFVCEFPPNYADSSLYMNWRQIQALDKMGFEIGNHTQSHAHVDQLNEDEIKFQLSYIENKCDSMEIPSPKSFAFPGYGLDNLSLKVLDSKGYDFSRAGGSRAYDPLKDHPFLIPSWAPQAENKKEIMAALQEAQNGKIVVLSFHGVPDLEHPWVNTPPDLFKSYLEYLSKHDYKVIALKGLKEFINIPEAQKLHPDLSKSLKN</sequence>
<dbReference type="PANTHER" id="PTHR34216:SF3">
    <property type="entry name" value="POLY-BETA-1,6-N-ACETYL-D-GLUCOSAMINE N-DEACETYLASE"/>
    <property type="match status" value="1"/>
</dbReference>
<name>A0ABR9ALT5_9BACT</name>
<dbReference type="InterPro" id="IPR002509">
    <property type="entry name" value="NODB_dom"/>
</dbReference>
<comment type="caution">
    <text evidence="4">The sequence shown here is derived from an EMBL/GenBank/DDBJ whole genome shotgun (WGS) entry which is preliminary data.</text>
</comment>
<organism evidence="4 5">
    <name type="scientific">Echinicola arenosa</name>
    <dbReference type="NCBI Taxonomy" id="2774144"/>
    <lineage>
        <taxon>Bacteria</taxon>
        <taxon>Pseudomonadati</taxon>
        <taxon>Bacteroidota</taxon>
        <taxon>Cytophagia</taxon>
        <taxon>Cytophagales</taxon>
        <taxon>Cyclobacteriaceae</taxon>
        <taxon>Echinicola</taxon>
    </lineage>
</organism>
<keyword evidence="2" id="KW-0732">Signal</keyword>
<dbReference type="SUPFAM" id="SSF88713">
    <property type="entry name" value="Glycoside hydrolase/deacetylase"/>
    <property type="match status" value="1"/>
</dbReference>
<evidence type="ECO:0000313" key="5">
    <source>
        <dbReference type="Proteomes" id="UP000647133"/>
    </source>
</evidence>
<dbReference type="InterPro" id="IPR051398">
    <property type="entry name" value="Polysacch_Deacetylase"/>
</dbReference>
<dbReference type="PROSITE" id="PS51677">
    <property type="entry name" value="NODB"/>
    <property type="match status" value="1"/>
</dbReference>
<dbReference type="EMBL" id="JACYTQ010000004">
    <property type="protein sequence ID" value="MBD8489763.1"/>
    <property type="molecule type" value="Genomic_DNA"/>
</dbReference>
<evidence type="ECO:0000313" key="4">
    <source>
        <dbReference type="EMBL" id="MBD8489763.1"/>
    </source>
</evidence>
<dbReference type="RefSeq" id="WP_192010647.1">
    <property type="nucleotide sequence ID" value="NZ_JACYTQ010000004.1"/>
</dbReference>
<reference evidence="4 5" key="1">
    <citation type="submission" date="2020-09" db="EMBL/GenBank/DDBJ databases">
        <title>Echinicola sp. CAU 1574 isolated from sand of Sido Beach.</title>
        <authorList>
            <person name="Kim W."/>
        </authorList>
    </citation>
    <scope>NUCLEOTIDE SEQUENCE [LARGE SCALE GENOMIC DNA]</scope>
    <source>
        <strain evidence="4 5">CAU 1574</strain>
    </source>
</reference>